<protein>
    <submittedName>
        <fullName evidence="2">Uncharacterized protein</fullName>
    </submittedName>
</protein>
<dbReference type="AlphaFoldDB" id="A0A834P359"/>
<evidence type="ECO:0000313" key="3">
    <source>
        <dbReference type="Proteomes" id="UP000600918"/>
    </source>
</evidence>
<dbReference type="EMBL" id="JACSDY010000005">
    <property type="protein sequence ID" value="KAF7426988.1"/>
    <property type="molecule type" value="Genomic_DNA"/>
</dbReference>
<feature type="compositionally biased region" description="Acidic residues" evidence="1">
    <location>
        <begin position="28"/>
        <end position="50"/>
    </location>
</feature>
<evidence type="ECO:0000313" key="2">
    <source>
        <dbReference type="EMBL" id="KAF7426988.1"/>
    </source>
</evidence>
<name>A0A834P359_VESPE</name>
<organism evidence="2 3">
    <name type="scientific">Vespula pensylvanica</name>
    <name type="common">Western yellow jacket</name>
    <name type="synonym">Wasp</name>
    <dbReference type="NCBI Taxonomy" id="30213"/>
    <lineage>
        <taxon>Eukaryota</taxon>
        <taxon>Metazoa</taxon>
        <taxon>Ecdysozoa</taxon>
        <taxon>Arthropoda</taxon>
        <taxon>Hexapoda</taxon>
        <taxon>Insecta</taxon>
        <taxon>Pterygota</taxon>
        <taxon>Neoptera</taxon>
        <taxon>Endopterygota</taxon>
        <taxon>Hymenoptera</taxon>
        <taxon>Apocrita</taxon>
        <taxon>Aculeata</taxon>
        <taxon>Vespoidea</taxon>
        <taxon>Vespidae</taxon>
        <taxon>Vespinae</taxon>
        <taxon>Vespula</taxon>
    </lineage>
</organism>
<proteinExistence type="predicted"/>
<comment type="caution">
    <text evidence="2">The sequence shown here is derived from an EMBL/GenBank/DDBJ whole genome shotgun (WGS) entry which is preliminary data.</text>
</comment>
<keyword evidence="3" id="KW-1185">Reference proteome</keyword>
<sequence length="72" mass="8429">MTSVKWEDAWNYSPVGCVKFEEKGEDEKEKDDEEKDDEDEEEEEEEEEEETRAALPTKKIRERSSMGKRGAA</sequence>
<accession>A0A834P359</accession>
<dbReference type="Proteomes" id="UP000600918">
    <property type="component" value="Unassembled WGS sequence"/>
</dbReference>
<gene>
    <name evidence="2" type="ORF">H0235_006682</name>
</gene>
<evidence type="ECO:0000256" key="1">
    <source>
        <dbReference type="SAM" id="MobiDB-lite"/>
    </source>
</evidence>
<reference evidence="2" key="1">
    <citation type="journal article" date="2020" name="G3 (Bethesda)">
        <title>High-Quality Assemblies for Three Invasive Social Wasps from the &lt;i&gt;Vespula&lt;/i&gt; Genus.</title>
        <authorList>
            <person name="Harrop T.W.R."/>
            <person name="Guhlin J."/>
            <person name="McLaughlin G.M."/>
            <person name="Permina E."/>
            <person name="Stockwell P."/>
            <person name="Gilligan J."/>
            <person name="Le Lec M.F."/>
            <person name="Gruber M.A.M."/>
            <person name="Quinn O."/>
            <person name="Lovegrove M."/>
            <person name="Duncan E.J."/>
            <person name="Remnant E.J."/>
            <person name="Van Eeckhoven J."/>
            <person name="Graham B."/>
            <person name="Knapp R.A."/>
            <person name="Langford K.W."/>
            <person name="Kronenberg Z."/>
            <person name="Press M.O."/>
            <person name="Eacker S.M."/>
            <person name="Wilson-Rankin E.E."/>
            <person name="Purcell J."/>
            <person name="Lester P.J."/>
            <person name="Dearden P.K."/>
        </authorList>
    </citation>
    <scope>NUCLEOTIDE SEQUENCE</scope>
    <source>
        <strain evidence="2">Volc-1</strain>
    </source>
</reference>
<feature type="region of interest" description="Disordered" evidence="1">
    <location>
        <begin position="1"/>
        <end position="72"/>
    </location>
</feature>